<evidence type="ECO:0000256" key="2">
    <source>
        <dbReference type="ARBA" id="ARBA00022729"/>
    </source>
</evidence>
<comment type="caution">
    <text evidence="7">The sequence shown here is derived from an EMBL/GenBank/DDBJ whole genome shotgun (WGS) entry which is preliminary data.</text>
</comment>
<dbReference type="Proteomes" id="UP001652445">
    <property type="component" value="Unassembled WGS sequence"/>
</dbReference>
<reference evidence="7 8" key="1">
    <citation type="submission" date="2022-09" db="EMBL/GenBank/DDBJ databases">
        <authorList>
            <person name="Han X.L."/>
            <person name="Wang Q."/>
            <person name="Lu T."/>
        </authorList>
    </citation>
    <scope>NUCLEOTIDE SEQUENCE [LARGE SCALE GENOMIC DNA]</scope>
    <source>
        <strain evidence="7 8">WQ 127069</strain>
    </source>
</reference>
<dbReference type="EMBL" id="JAOQIO010000084">
    <property type="protein sequence ID" value="MCU6794445.1"/>
    <property type="molecule type" value="Genomic_DNA"/>
</dbReference>
<evidence type="ECO:0000256" key="5">
    <source>
        <dbReference type="ARBA" id="ARBA00023288"/>
    </source>
</evidence>
<name>A0ABT2UIH0_9BACL</name>
<dbReference type="RefSeq" id="WP_262685601.1">
    <property type="nucleotide sequence ID" value="NZ_JAOQIO010000084.1"/>
</dbReference>
<keyword evidence="4" id="KW-0564">Palmitate</keyword>
<keyword evidence="3" id="KW-0472">Membrane</keyword>
<dbReference type="InterPro" id="IPR006059">
    <property type="entry name" value="SBP"/>
</dbReference>
<dbReference type="InterPro" id="IPR050490">
    <property type="entry name" value="Bact_solute-bd_prot1"/>
</dbReference>
<dbReference type="PANTHER" id="PTHR43649:SF33">
    <property type="entry name" value="POLYGALACTURONAN_RHAMNOGALACTURONAN-BINDING PROTEIN YTCQ"/>
    <property type="match status" value="1"/>
</dbReference>
<evidence type="ECO:0000256" key="3">
    <source>
        <dbReference type="ARBA" id="ARBA00023136"/>
    </source>
</evidence>
<keyword evidence="8" id="KW-1185">Reference proteome</keyword>
<evidence type="ECO:0000256" key="1">
    <source>
        <dbReference type="ARBA" id="ARBA00022475"/>
    </source>
</evidence>
<feature type="chain" id="PRO_5046625119" evidence="6">
    <location>
        <begin position="28"/>
        <end position="524"/>
    </location>
</feature>
<evidence type="ECO:0000313" key="7">
    <source>
        <dbReference type="EMBL" id="MCU6794445.1"/>
    </source>
</evidence>
<protein>
    <submittedName>
        <fullName evidence="7">Extracellular solute-binding protein</fullName>
    </submittedName>
</protein>
<gene>
    <name evidence="7" type="ORF">OB236_20260</name>
</gene>
<sequence length="524" mass="58704">MKHKQRTIAMALTSVMLTGVVAGCSSAGNKPEATGDGGTGAIKPATYTWLVGDRIEGPIRQDWEIFKEIEKKTGAKIEFQAVPATSLEEKKKILIATNSVPDIMHITNQEGREQGPEGVFLNLKTYLDKAPNIKKYFDENPEAKALATAADGGIYTVPNLDSYIGGKGFDHAWYLRKDLLDKYGLKVPTNMDEFYQVLKGLKQQNPDSYPLTMFPPATEKKMGLYTVFLRAFTGIQGLINLNPDNDTYTFAGYQKGFKETLQYLNKLYSEKLLDPEYSLLTRAQFDERLISNKSFVTFVWKADIEDIAEKARKASGNAEYNMEGFMQVTAPNVKNYQFARSVVNVNGIALSNKVKDKEAAVKLLDFLVGDEGKKLLSLGIEGKTYQMVDGKPRYLESFGTSPFNGLRKDYGVWFPGIGSDFALARLAWESALNPRTKKVNEAYEPIIVPAPRGYAKTKEEQELEKSKLSNLDKYMDQKMAEFVVGKTPVNDDTIKEFIDQTKKLGLDEILTMYNTAYKRTYGGK</sequence>
<accession>A0ABT2UIH0</accession>
<evidence type="ECO:0000256" key="4">
    <source>
        <dbReference type="ARBA" id="ARBA00023139"/>
    </source>
</evidence>
<keyword evidence="5" id="KW-0449">Lipoprotein</keyword>
<feature type="signal peptide" evidence="6">
    <location>
        <begin position="1"/>
        <end position="27"/>
    </location>
</feature>
<dbReference type="SUPFAM" id="SSF53850">
    <property type="entry name" value="Periplasmic binding protein-like II"/>
    <property type="match status" value="1"/>
</dbReference>
<dbReference type="Gene3D" id="3.40.190.10">
    <property type="entry name" value="Periplasmic binding protein-like II"/>
    <property type="match status" value="2"/>
</dbReference>
<proteinExistence type="predicted"/>
<dbReference type="Pfam" id="PF01547">
    <property type="entry name" value="SBP_bac_1"/>
    <property type="match status" value="1"/>
</dbReference>
<keyword evidence="1" id="KW-1003">Cell membrane</keyword>
<evidence type="ECO:0000256" key="6">
    <source>
        <dbReference type="SAM" id="SignalP"/>
    </source>
</evidence>
<evidence type="ECO:0000313" key="8">
    <source>
        <dbReference type="Proteomes" id="UP001652445"/>
    </source>
</evidence>
<dbReference type="PANTHER" id="PTHR43649">
    <property type="entry name" value="ARABINOSE-BINDING PROTEIN-RELATED"/>
    <property type="match status" value="1"/>
</dbReference>
<dbReference type="PROSITE" id="PS51257">
    <property type="entry name" value="PROKAR_LIPOPROTEIN"/>
    <property type="match status" value="1"/>
</dbReference>
<organism evidence="7 8">
    <name type="scientific">Paenibacillus baimaensis</name>
    <dbReference type="NCBI Taxonomy" id="2982185"/>
    <lineage>
        <taxon>Bacteria</taxon>
        <taxon>Bacillati</taxon>
        <taxon>Bacillota</taxon>
        <taxon>Bacilli</taxon>
        <taxon>Bacillales</taxon>
        <taxon>Paenibacillaceae</taxon>
        <taxon>Paenibacillus</taxon>
    </lineage>
</organism>
<keyword evidence="2 6" id="KW-0732">Signal</keyword>